<reference evidence="2 3" key="1">
    <citation type="journal article" date="2015" name="Genome Announc.">
        <title>Draft Genome Sequence and Gene Annotation of the Entomopathogenic Fungus Verticillium hemipterigenum.</title>
        <authorList>
            <person name="Horn F."/>
            <person name="Habel A."/>
            <person name="Scharf D.H."/>
            <person name="Dworschak J."/>
            <person name="Brakhage A.A."/>
            <person name="Guthke R."/>
            <person name="Hertweck C."/>
            <person name="Linde J."/>
        </authorList>
    </citation>
    <scope>NUCLEOTIDE SEQUENCE [LARGE SCALE GENOMIC DNA]</scope>
</reference>
<evidence type="ECO:0008006" key="4">
    <source>
        <dbReference type="Google" id="ProtNLM"/>
    </source>
</evidence>
<dbReference type="OrthoDB" id="5620at2759"/>
<feature type="compositionally biased region" description="Polar residues" evidence="1">
    <location>
        <begin position="20"/>
        <end position="40"/>
    </location>
</feature>
<dbReference type="AlphaFoldDB" id="A0A0A1T9M6"/>
<proteinExistence type="predicted"/>
<dbReference type="STRING" id="1531966.A0A0A1T9M6"/>
<protein>
    <recommendedName>
        <fullName evidence="4">Transcription factor domain-containing protein</fullName>
    </recommendedName>
</protein>
<evidence type="ECO:0000313" key="3">
    <source>
        <dbReference type="Proteomes" id="UP000039046"/>
    </source>
</evidence>
<dbReference type="Proteomes" id="UP000039046">
    <property type="component" value="Unassembled WGS sequence"/>
</dbReference>
<organism evidence="2 3">
    <name type="scientific">[Torrubiella] hemipterigena</name>
    <dbReference type="NCBI Taxonomy" id="1531966"/>
    <lineage>
        <taxon>Eukaryota</taxon>
        <taxon>Fungi</taxon>
        <taxon>Dikarya</taxon>
        <taxon>Ascomycota</taxon>
        <taxon>Pezizomycotina</taxon>
        <taxon>Sordariomycetes</taxon>
        <taxon>Hypocreomycetidae</taxon>
        <taxon>Hypocreales</taxon>
        <taxon>Clavicipitaceae</taxon>
        <taxon>Clavicipitaceae incertae sedis</taxon>
        <taxon>'Torrubiella' clade</taxon>
    </lineage>
</organism>
<sequence>MPTTKDSRPNRRWRAYKPAVTNSPNPAADAATSTDTGRTNRQIEVEFVNVSNLRETTSPTSLSIVRRHVANHAHASRGSSLALRRHADPEDRRHVLLTSLSTHTFQICVRPLVPLEQQLLSYYATSVIPEMPAWCNHSGEEDLFLELVNSFWLPFIITDPGLLAAVLLASCRNMLLHNRRADALGEGQANWSELALKYKIECISSVNTAIVTELPYISDATIAKTMVMATDEFLCNSYDTSIMHFDGITRMVDLKGGLSPSGIGRFLTKAIAWCQWSRE</sequence>
<name>A0A0A1T9M6_9HYPO</name>
<dbReference type="PANTHER" id="PTHR37540">
    <property type="entry name" value="TRANSCRIPTION FACTOR (ACR-2), PUTATIVE-RELATED-RELATED"/>
    <property type="match status" value="1"/>
</dbReference>
<keyword evidence="3" id="KW-1185">Reference proteome</keyword>
<dbReference type="EMBL" id="CDHN01000006">
    <property type="protein sequence ID" value="CEJ93756.1"/>
    <property type="molecule type" value="Genomic_DNA"/>
</dbReference>
<evidence type="ECO:0000313" key="2">
    <source>
        <dbReference type="EMBL" id="CEJ93756.1"/>
    </source>
</evidence>
<feature type="region of interest" description="Disordered" evidence="1">
    <location>
        <begin position="1"/>
        <end position="40"/>
    </location>
</feature>
<accession>A0A0A1T9M6</accession>
<gene>
    <name evidence="2" type="ORF">VHEMI09326</name>
</gene>
<evidence type="ECO:0000256" key="1">
    <source>
        <dbReference type="SAM" id="MobiDB-lite"/>
    </source>
</evidence>
<dbReference type="PANTHER" id="PTHR37540:SF5">
    <property type="entry name" value="TRANSCRIPTION FACTOR DOMAIN-CONTAINING PROTEIN"/>
    <property type="match status" value="1"/>
</dbReference>